<accession>A0A382JI05</accession>
<dbReference type="AlphaFoldDB" id="A0A382JI05"/>
<name>A0A382JI05_9ZZZZ</name>
<dbReference type="Pfam" id="PF08800">
    <property type="entry name" value="BT4734-like_N"/>
    <property type="match status" value="1"/>
</dbReference>
<feature type="non-terminal residue" evidence="2">
    <location>
        <position position="214"/>
    </location>
</feature>
<sequence>MMQLSMFYGARATKPTKIDSDQFWEDIRTGKWEKEITDLRDLLRSKGKEAYNEKKKELWAITMSGLFLQRAANSMVRYSGLIQGDIDSVDDPEKLRDELSLDPHVRASFLSPSGKGVKLAIRVPDDPEKHKESFFAAERYFLEKHGVTIDPSCKDINRICFTSYDPELKGNEDAIPIEVGEKNYPKIAPQAPPLQKYRYGTVRWDEVFESQGMV</sequence>
<feature type="domain" description="BT4734-like N-terminal" evidence="1">
    <location>
        <begin position="54"/>
        <end position="168"/>
    </location>
</feature>
<dbReference type="EMBL" id="UINC01074001">
    <property type="protein sequence ID" value="SVC10793.1"/>
    <property type="molecule type" value="Genomic_DNA"/>
</dbReference>
<organism evidence="2">
    <name type="scientific">marine metagenome</name>
    <dbReference type="NCBI Taxonomy" id="408172"/>
    <lineage>
        <taxon>unclassified sequences</taxon>
        <taxon>metagenomes</taxon>
        <taxon>ecological metagenomes</taxon>
    </lineage>
</organism>
<gene>
    <name evidence="2" type="ORF">METZ01_LOCUS263647</name>
</gene>
<dbReference type="InterPro" id="IPR014907">
    <property type="entry name" value="BT4734-like_N"/>
</dbReference>
<evidence type="ECO:0000259" key="1">
    <source>
        <dbReference type="Pfam" id="PF08800"/>
    </source>
</evidence>
<protein>
    <recommendedName>
        <fullName evidence="1">BT4734-like N-terminal domain-containing protein</fullName>
    </recommendedName>
</protein>
<evidence type="ECO:0000313" key="2">
    <source>
        <dbReference type="EMBL" id="SVC10793.1"/>
    </source>
</evidence>
<proteinExistence type="predicted"/>
<reference evidence="2" key="1">
    <citation type="submission" date="2018-05" db="EMBL/GenBank/DDBJ databases">
        <authorList>
            <person name="Lanie J.A."/>
            <person name="Ng W.-L."/>
            <person name="Kazmierczak K.M."/>
            <person name="Andrzejewski T.M."/>
            <person name="Davidsen T.M."/>
            <person name="Wayne K.J."/>
            <person name="Tettelin H."/>
            <person name="Glass J.I."/>
            <person name="Rusch D."/>
            <person name="Podicherti R."/>
            <person name="Tsui H.-C.T."/>
            <person name="Winkler M.E."/>
        </authorList>
    </citation>
    <scope>NUCLEOTIDE SEQUENCE</scope>
</reference>